<evidence type="ECO:0000313" key="10">
    <source>
        <dbReference type="Proteomes" id="UP001152651"/>
    </source>
</evidence>
<evidence type="ECO:0000256" key="4">
    <source>
        <dbReference type="ARBA" id="ARBA00022764"/>
    </source>
</evidence>
<evidence type="ECO:0000259" key="8">
    <source>
        <dbReference type="Pfam" id="PF02753"/>
    </source>
</evidence>
<dbReference type="InterPro" id="IPR036316">
    <property type="entry name" value="Pili_assmbl_chap_C_dom_sf"/>
</dbReference>
<dbReference type="PANTHER" id="PTHR30251">
    <property type="entry name" value="PILUS ASSEMBLY CHAPERONE"/>
    <property type="match status" value="1"/>
</dbReference>
<gene>
    <name evidence="9" type="ORF">FBBNIHIM_20275</name>
</gene>
<dbReference type="RefSeq" id="WP_253898947.1">
    <property type="nucleotide sequence ID" value="NZ_CALSBS010000023.1"/>
</dbReference>
<dbReference type="InterPro" id="IPR001829">
    <property type="entry name" value="Pili_assmbl_chaperone_bac"/>
</dbReference>
<evidence type="ECO:0000256" key="6">
    <source>
        <dbReference type="SAM" id="SignalP"/>
    </source>
</evidence>
<evidence type="ECO:0000256" key="2">
    <source>
        <dbReference type="ARBA" id="ARBA00007399"/>
    </source>
</evidence>
<proteinExistence type="inferred from homology"/>
<comment type="subcellular location">
    <subcellularLocation>
        <location evidence="1">Periplasm</location>
    </subcellularLocation>
</comment>
<keyword evidence="4" id="KW-0574">Periplasm</keyword>
<dbReference type="EMBL" id="CALSBS010000023">
    <property type="protein sequence ID" value="CAH6661449.1"/>
    <property type="molecule type" value="Genomic_DNA"/>
</dbReference>
<feature type="domain" description="Pili assembly chaperone N-terminal" evidence="7">
    <location>
        <begin position="21"/>
        <end position="146"/>
    </location>
</feature>
<accession>A0ABN8TF85</accession>
<sequence length="234" mass="25245">MKLVAALSGLLLTFPVLADSIIVNGTRFIYKGNEKEINVQLSNSAERPSLAQVWLDNGDATVTPDKITTPFIINPPISRIDGHSGQVIRIKLNAGNSLPQSKESLWWINVLDIPGASKADKAPEGIGVFKMAVRSRFKLIYRPEPLSGRASAIAKLKLQPAGTALTLTNPTPFYITVATISQGRGEPINTEAVMIAPESSQTINLRQAVRTGEELTLEEINDYGALAKSKTRAG</sequence>
<dbReference type="PRINTS" id="PR00969">
    <property type="entry name" value="CHAPERONPILI"/>
</dbReference>
<organism evidence="9 10">
    <name type="scientific">Pseudocitrobacter vendiensis</name>
    <dbReference type="NCBI Taxonomy" id="2488306"/>
    <lineage>
        <taxon>Bacteria</taxon>
        <taxon>Pseudomonadati</taxon>
        <taxon>Pseudomonadota</taxon>
        <taxon>Gammaproteobacteria</taxon>
        <taxon>Enterobacterales</taxon>
        <taxon>Enterobacteriaceae</taxon>
        <taxon>Pseudocitrobacter</taxon>
    </lineage>
</organism>
<evidence type="ECO:0000259" key="7">
    <source>
        <dbReference type="Pfam" id="PF00345"/>
    </source>
</evidence>
<dbReference type="SUPFAM" id="SSF49584">
    <property type="entry name" value="Periplasmic chaperone C-domain"/>
    <property type="match status" value="1"/>
</dbReference>
<keyword evidence="5" id="KW-0143">Chaperone</keyword>
<evidence type="ECO:0000256" key="1">
    <source>
        <dbReference type="ARBA" id="ARBA00004418"/>
    </source>
</evidence>
<dbReference type="Proteomes" id="UP001152651">
    <property type="component" value="Unassembled WGS sequence"/>
</dbReference>
<comment type="similarity">
    <text evidence="2">Belongs to the periplasmic pilus chaperone family.</text>
</comment>
<evidence type="ECO:0000256" key="3">
    <source>
        <dbReference type="ARBA" id="ARBA00022729"/>
    </source>
</evidence>
<comment type="caution">
    <text evidence="9">The sequence shown here is derived from an EMBL/GenBank/DDBJ whole genome shotgun (WGS) entry which is preliminary data.</text>
</comment>
<dbReference type="InterPro" id="IPR013783">
    <property type="entry name" value="Ig-like_fold"/>
</dbReference>
<keyword evidence="10" id="KW-1185">Reference proteome</keyword>
<dbReference type="InterPro" id="IPR050643">
    <property type="entry name" value="Periplasmic_pilus_chap"/>
</dbReference>
<dbReference type="Pfam" id="PF02753">
    <property type="entry name" value="PapD_C"/>
    <property type="match status" value="1"/>
</dbReference>
<feature type="domain" description="Pili assembly chaperone C-terminal" evidence="8">
    <location>
        <begin position="168"/>
        <end position="225"/>
    </location>
</feature>
<dbReference type="InterPro" id="IPR008962">
    <property type="entry name" value="PapD-like_sf"/>
</dbReference>
<name>A0ABN8TF85_9ENTR</name>
<dbReference type="InterPro" id="IPR016147">
    <property type="entry name" value="Pili_assmbl_chaperone_N"/>
</dbReference>
<evidence type="ECO:0000313" key="9">
    <source>
        <dbReference type="EMBL" id="CAH6661449.1"/>
    </source>
</evidence>
<keyword evidence="3 6" id="KW-0732">Signal</keyword>
<feature type="signal peptide" evidence="6">
    <location>
        <begin position="1"/>
        <end position="18"/>
    </location>
</feature>
<evidence type="ECO:0000256" key="5">
    <source>
        <dbReference type="ARBA" id="ARBA00023186"/>
    </source>
</evidence>
<dbReference type="Gene3D" id="2.60.40.10">
    <property type="entry name" value="Immunoglobulins"/>
    <property type="match status" value="2"/>
</dbReference>
<dbReference type="InterPro" id="IPR016148">
    <property type="entry name" value="Pili_assmbl_chaperone_C"/>
</dbReference>
<protein>
    <submittedName>
        <fullName evidence="9">P pilus assembly protein, chaperone PapD</fullName>
    </submittedName>
</protein>
<dbReference type="PANTHER" id="PTHR30251:SF2">
    <property type="entry name" value="FIMBRIAL CHAPERONE YADV-RELATED"/>
    <property type="match status" value="1"/>
</dbReference>
<feature type="chain" id="PRO_5047277859" evidence="6">
    <location>
        <begin position="19"/>
        <end position="234"/>
    </location>
</feature>
<dbReference type="Pfam" id="PF00345">
    <property type="entry name" value="PapD_N"/>
    <property type="match status" value="1"/>
</dbReference>
<dbReference type="SUPFAM" id="SSF49354">
    <property type="entry name" value="PapD-like"/>
    <property type="match status" value="1"/>
</dbReference>
<reference evidence="9" key="1">
    <citation type="submission" date="2022-05" db="EMBL/GenBank/DDBJ databases">
        <authorList>
            <person name="Blom J."/>
        </authorList>
    </citation>
    <scope>NUCLEOTIDE SEQUENCE</scope>
    <source>
        <strain evidence="9">Type strain: CPO20170097</strain>
    </source>
</reference>